<organism evidence="1 4">
    <name type="scientific">Synechococcus phage S-CBP42</name>
    <dbReference type="NCBI Taxonomy" id="461711"/>
    <lineage>
        <taxon>Viruses</taxon>
        <taxon>Duplodnaviria</taxon>
        <taxon>Heunggongvirae</taxon>
        <taxon>Uroviricota</taxon>
        <taxon>Caudoviricetes</taxon>
        <taxon>Autographivirales</taxon>
        <taxon>Aegirvirus</taxon>
        <taxon>Aegirvirus SCBP42</taxon>
    </lineage>
</organism>
<proteinExistence type="predicted"/>
<dbReference type="KEGG" id="vg:26646365"/>
<dbReference type="GeneID" id="26646365"/>
<dbReference type="Proteomes" id="UP000297398">
    <property type="component" value="Segment"/>
</dbReference>
<dbReference type="EMBL" id="JF974300">
    <property type="protein sequence ID" value="AET72522.1"/>
    <property type="molecule type" value="Genomic_DNA"/>
</dbReference>
<sequence>MKPYYRKATVRDAIEVARNIRKEDLMEIEGLGHHKMSLPFSVAISDVAVAFFDGDGTIAGVAGIVACDQPGIGIVWMICTPALTRKPHTFVRQAKKWLKQQESNYRLLWNLVDMRNHFHHKLLKMLGFKALRVVQQAPNYLPYYEIVRLCASQQQVLRQPV</sequence>
<dbReference type="OrthoDB" id="14923at10239"/>
<evidence type="ECO:0000313" key="3">
    <source>
        <dbReference type="Proteomes" id="UP000030042"/>
    </source>
</evidence>
<gene>
    <name evidence="2" type="ORF">S-CBP42_0008</name>
    <name evidence="1" type="ORF">SXGG_00024</name>
</gene>
<reference evidence="1 4" key="1">
    <citation type="submission" date="2010-12" db="EMBL/GenBank/DDBJ databases">
        <title>The Genome Sequence of Synechococcus phage S-CBP42.</title>
        <authorList>
            <consortium name="The Broad Institute Genome Sequencing Platform"/>
            <person name="Henn M.R."/>
            <person name="Chen F."/>
            <person name="Wang K."/>
            <person name="Levin J."/>
            <person name="Malboeuf C."/>
            <person name="Casali M."/>
            <person name="Russ C."/>
            <person name="Lennon N."/>
            <person name="Chapman S.B."/>
            <person name="Erlich R."/>
            <person name="Young S.K."/>
            <person name="Yandava C."/>
            <person name="Zeng Q."/>
            <person name="Alvarado L."/>
            <person name="Anderson S."/>
            <person name="Berlin A."/>
            <person name="Chen Z."/>
            <person name="Freedman E."/>
            <person name="Gellesch M."/>
            <person name="Goldberg J."/>
            <person name="Green L."/>
            <person name="Griggs A."/>
            <person name="Gujja S."/>
            <person name="Heilman E.R."/>
            <person name="Heiman D."/>
            <person name="Hollinger A."/>
            <person name="Howarth C."/>
            <person name="Larson L."/>
            <person name="Mehta T."/>
            <person name="Pearson M."/>
            <person name="Roberts A."/>
            <person name="Ryan E."/>
            <person name="Saif S."/>
            <person name="Shea T."/>
            <person name="Shenoy N."/>
            <person name="Sisk P."/>
            <person name="Stolte C."/>
            <person name="Sykes S."/>
            <person name="White J."/>
            <person name="Haas B."/>
            <person name="Nusbaum C."/>
            <person name="Birren B."/>
        </authorList>
    </citation>
    <scope>NUCLEOTIDE SEQUENCE [LARGE SCALE GENOMIC DNA]</scope>
</reference>
<protein>
    <submittedName>
        <fullName evidence="1">Gp42</fullName>
    </submittedName>
</protein>
<reference evidence="2 3" key="3">
    <citation type="journal article" date="2015" name="PLoS ONE">
        <title>Comparative Genomic and Phylogenomic Analyses Reveal a Conserved Core Genome Shared by Estuarine and Oceanic Cyanopodoviruses.</title>
        <authorList>
            <person name="Huang S."/>
            <person name="Zhang S."/>
            <person name="Jiao N."/>
            <person name="Chen F."/>
        </authorList>
    </citation>
    <scope>NUCLEOTIDE SEQUENCE [LARGE SCALE GENOMIC DNA]</scope>
</reference>
<reference evidence="3" key="2">
    <citation type="submission" date="2012-12" db="EMBL/GenBank/DDBJ databases">
        <title>Genomics of marine cyanopodoviruses.</title>
        <authorList>
            <person name="Huang S."/>
            <person name="Chen F."/>
        </authorList>
    </citation>
    <scope>NUCLEOTIDE SEQUENCE [LARGE SCALE GENOMIC DNA]</scope>
</reference>
<dbReference type="Proteomes" id="UP000030042">
    <property type="component" value="Segment"/>
</dbReference>
<evidence type="ECO:0000313" key="2">
    <source>
        <dbReference type="EMBL" id="AGK86660.1"/>
    </source>
</evidence>
<evidence type="ECO:0000313" key="1">
    <source>
        <dbReference type="EMBL" id="AET72522.1"/>
    </source>
</evidence>
<accession>G8EYE2</accession>
<evidence type="ECO:0000313" key="4">
    <source>
        <dbReference type="Proteomes" id="UP000297398"/>
    </source>
</evidence>
<name>G8EYE2_9CAUD</name>
<keyword evidence="3" id="KW-1185">Reference proteome</keyword>
<dbReference type="EMBL" id="KC310805">
    <property type="protein sequence ID" value="AGK86660.1"/>
    <property type="molecule type" value="Genomic_DNA"/>
</dbReference>
<dbReference type="RefSeq" id="YP_009220193.1">
    <property type="nucleotide sequence ID" value="NC_029031.1"/>
</dbReference>